<keyword evidence="2" id="KW-0067">ATP-binding</keyword>
<evidence type="ECO:0000313" key="5">
    <source>
        <dbReference type="EMBL" id="SEQ80608.1"/>
    </source>
</evidence>
<dbReference type="EMBL" id="FOFU01000011">
    <property type="protein sequence ID" value="SEQ80608.1"/>
    <property type="molecule type" value="Genomic_DNA"/>
</dbReference>
<proteinExistence type="predicted"/>
<dbReference type="PANTHER" id="PTHR43384:SF4">
    <property type="entry name" value="CELLULOSE BIOSYNTHESIS PROTEIN BCSQ-RELATED"/>
    <property type="match status" value="1"/>
</dbReference>
<dbReference type="eggNOG" id="COG0455">
    <property type="taxonomic scope" value="Bacteria"/>
</dbReference>
<dbReference type="GO" id="GO:0009898">
    <property type="term" value="C:cytoplasmic side of plasma membrane"/>
    <property type="evidence" value="ECO:0007669"/>
    <property type="project" value="TreeGrafter"/>
</dbReference>
<keyword evidence="5" id="KW-0282">Flagellum</keyword>
<name>A0A1H9J1E4_9SPIR</name>
<dbReference type="GO" id="GO:0051782">
    <property type="term" value="P:negative regulation of cell division"/>
    <property type="evidence" value="ECO:0007669"/>
    <property type="project" value="TreeGrafter"/>
</dbReference>
<feature type="region of interest" description="Disordered" evidence="3">
    <location>
        <begin position="1"/>
        <end position="29"/>
    </location>
</feature>
<dbReference type="Proteomes" id="UP000182360">
    <property type="component" value="Unassembled WGS sequence"/>
</dbReference>
<evidence type="ECO:0000256" key="3">
    <source>
        <dbReference type="SAM" id="MobiDB-lite"/>
    </source>
</evidence>
<dbReference type="GO" id="GO:0016887">
    <property type="term" value="F:ATP hydrolysis activity"/>
    <property type="evidence" value="ECO:0007669"/>
    <property type="project" value="TreeGrafter"/>
</dbReference>
<gene>
    <name evidence="5" type="ORF">SAMN04487977_11134</name>
</gene>
<dbReference type="GO" id="GO:0005829">
    <property type="term" value="C:cytosol"/>
    <property type="evidence" value="ECO:0007669"/>
    <property type="project" value="TreeGrafter"/>
</dbReference>
<dbReference type="RefSeq" id="WP_074645224.1">
    <property type="nucleotide sequence ID" value="NZ_AP025286.1"/>
</dbReference>
<evidence type="ECO:0000259" key="4">
    <source>
        <dbReference type="Pfam" id="PF01656"/>
    </source>
</evidence>
<feature type="compositionally biased region" description="Polar residues" evidence="3">
    <location>
        <begin position="14"/>
        <end position="23"/>
    </location>
</feature>
<dbReference type="InterPro" id="IPR033875">
    <property type="entry name" value="FlhG"/>
</dbReference>
<feature type="domain" description="CobQ/CobB/MinD/ParA nucleotide binding" evidence="4">
    <location>
        <begin position="37"/>
        <end position="255"/>
    </location>
</feature>
<sequence>MEEQAEGLSELFNDGNSNASDSGKGSAAKRDHNTRIIAITSGKGGVGKTNFAVNMAIAYAQLGKKVILIDGDLGMANVNVLLNIVPQYNLMHVINKKKTMKEIIMDTEFGIKFIAGANGFSKIANLSVEELEYFANQFATLGNADIIIIDTGAGIANNVLQFVAAADEVFVVTTPEPTAITDAYGIIKIITTEIVDRTVNIKLIVNRVHSPDEGKRISERIITIVGQFLGYKIEYLGCIPEDPLVQASVIRQKPFIVVNPTSKPAVYLKHIVGRIEKTEPEFNEGVSSFLKKFLSKKR</sequence>
<dbReference type="AlphaFoldDB" id="A0A1H9J1E4"/>
<dbReference type="Pfam" id="PF01656">
    <property type="entry name" value="CbiA"/>
    <property type="match status" value="1"/>
</dbReference>
<accession>A0A1H9J1E4</accession>
<dbReference type="GO" id="GO:0005524">
    <property type="term" value="F:ATP binding"/>
    <property type="evidence" value="ECO:0007669"/>
    <property type="project" value="UniProtKB-KW"/>
</dbReference>
<reference evidence="5 6" key="1">
    <citation type="submission" date="2016-10" db="EMBL/GenBank/DDBJ databases">
        <authorList>
            <person name="de Groot N.N."/>
        </authorList>
    </citation>
    <scope>NUCLEOTIDE SEQUENCE [LARGE SCALE GENOMIC DNA]</scope>
    <source>
        <strain evidence="5 6">B25</strain>
    </source>
</reference>
<protein>
    <submittedName>
        <fullName evidence="5">Flagellar biosynthesis protein FlhG</fullName>
    </submittedName>
</protein>
<evidence type="ECO:0000256" key="2">
    <source>
        <dbReference type="ARBA" id="ARBA00022840"/>
    </source>
</evidence>
<dbReference type="InterPro" id="IPR002586">
    <property type="entry name" value="CobQ/CobB/MinD/ParA_Nub-bd_dom"/>
</dbReference>
<keyword evidence="1" id="KW-0547">Nucleotide-binding</keyword>
<keyword evidence="6" id="KW-1185">Reference proteome</keyword>
<dbReference type="PANTHER" id="PTHR43384">
    <property type="entry name" value="SEPTUM SITE-DETERMINING PROTEIN MIND HOMOLOG, CHLOROPLASTIC-RELATED"/>
    <property type="match status" value="1"/>
</dbReference>
<dbReference type="STRING" id="163.SAMN04487775_102149"/>
<dbReference type="InterPro" id="IPR027417">
    <property type="entry name" value="P-loop_NTPase"/>
</dbReference>
<dbReference type="PIRSF" id="PIRSF003092">
    <property type="entry name" value="MinD"/>
    <property type="match status" value="1"/>
</dbReference>
<dbReference type="SUPFAM" id="SSF52540">
    <property type="entry name" value="P-loop containing nucleoside triphosphate hydrolases"/>
    <property type="match status" value="1"/>
</dbReference>
<organism evidence="5 6">
    <name type="scientific">Treponema bryantii</name>
    <dbReference type="NCBI Taxonomy" id="163"/>
    <lineage>
        <taxon>Bacteria</taxon>
        <taxon>Pseudomonadati</taxon>
        <taxon>Spirochaetota</taxon>
        <taxon>Spirochaetia</taxon>
        <taxon>Spirochaetales</taxon>
        <taxon>Treponemataceae</taxon>
        <taxon>Treponema</taxon>
    </lineage>
</organism>
<evidence type="ECO:0000256" key="1">
    <source>
        <dbReference type="ARBA" id="ARBA00022741"/>
    </source>
</evidence>
<keyword evidence="5" id="KW-0966">Cell projection</keyword>
<dbReference type="InterPro" id="IPR025501">
    <property type="entry name" value="MinD_FleN"/>
</dbReference>
<dbReference type="CDD" id="cd02038">
    <property type="entry name" value="FlhG-like"/>
    <property type="match status" value="1"/>
</dbReference>
<dbReference type="Gene3D" id="3.40.50.300">
    <property type="entry name" value="P-loop containing nucleotide triphosphate hydrolases"/>
    <property type="match status" value="1"/>
</dbReference>
<evidence type="ECO:0000313" key="6">
    <source>
        <dbReference type="Proteomes" id="UP000182360"/>
    </source>
</evidence>
<keyword evidence="5" id="KW-0969">Cilium</keyword>
<dbReference type="OrthoDB" id="9816297at2"/>
<dbReference type="InterPro" id="IPR050625">
    <property type="entry name" value="ParA/MinD_ATPase"/>
</dbReference>